<organism evidence="2 3">
    <name type="scientific">Glomus cerebriforme</name>
    <dbReference type="NCBI Taxonomy" id="658196"/>
    <lineage>
        <taxon>Eukaryota</taxon>
        <taxon>Fungi</taxon>
        <taxon>Fungi incertae sedis</taxon>
        <taxon>Mucoromycota</taxon>
        <taxon>Glomeromycotina</taxon>
        <taxon>Glomeromycetes</taxon>
        <taxon>Glomerales</taxon>
        <taxon>Glomeraceae</taxon>
        <taxon>Glomus</taxon>
    </lineage>
</organism>
<accession>A0A397T875</accession>
<reference evidence="2 3" key="1">
    <citation type="submission" date="2018-06" db="EMBL/GenBank/DDBJ databases">
        <title>Comparative genomics reveals the genomic features of Rhizophagus irregularis, R. cerebriforme, R. diaphanum and Gigaspora rosea, and their symbiotic lifestyle signature.</title>
        <authorList>
            <person name="Morin E."/>
            <person name="San Clemente H."/>
            <person name="Chen E.C.H."/>
            <person name="De La Providencia I."/>
            <person name="Hainaut M."/>
            <person name="Kuo A."/>
            <person name="Kohler A."/>
            <person name="Murat C."/>
            <person name="Tang N."/>
            <person name="Roy S."/>
            <person name="Loubradou J."/>
            <person name="Henrissat B."/>
            <person name="Grigoriev I.V."/>
            <person name="Corradi N."/>
            <person name="Roux C."/>
            <person name="Martin F.M."/>
        </authorList>
    </citation>
    <scope>NUCLEOTIDE SEQUENCE [LARGE SCALE GENOMIC DNA]</scope>
    <source>
        <strain evidence="2 3">DAOM 227022</strain>
    </source>
</reference>
<protein>
    <submittedName>
        <fullName evidence="2">Uncharacterized protein</fullName>
    </submittedName>
</protein>
<dbReference type="InterPro" id="IPR016024">
    <property type="entry name" value="ARM-type_fold"/>
</dbReference>
<keyword evidence="3" id="KW-1185">Reference proteome</keyword>
<dbReference type="Proteomes" id="UP000265703">
    <property type="component" value="Unassembled WGS sequence"/>
</dbReference>
<dbReference type="EMBL" id="QKYT01000090">
    <property type="protein sequence ID" value="RIA94082.1"/>
    <property type="molecule type" value="Genomic_DNA"/>
</dbReference>
<dbReference type="AlphaFoldDB" id="A0A397T875"/>
<evidence type="ECO:0000313" key="2">
    <source>
        <dbReference type="EMBL" id="RIA94082.1"/>
    </source>
</evidence>
<proteinExistence type="predicted"/>
<evidence type="ECO:0000256" key="1">
    <source>
        <dbReference type="SAM" id="MobiDB-lite"/>
    </source>
</evidence>
<evidence type="ECO:0000313" key="3">
    <source>
        <dbReference type="Proteomes" id="UP000265703"/>
    </source>
</evidence>
<gene>
    <name evidence="2" type="ORF">C1645_818545</name>
</gene>
<sequence>METSTVAPIYVSMPNSEKVITEIGKRIEEAKKEVNGQDVDVIEITLPPINSKHYLSILEDIHNALAHTERIGEKLFIKLDDGNKVDVHEELKNELKNQLPNTWWVRNKVTCVVNGNGYIPDVGAWKKKPTYKQRTFPIIYSCPPPLIWIEVVYNRKKDREHAMSNIQLAKPHCARTEFLIVALALSIKLHPDNPNPRATSVSVGAPLNARPHQGPYIGYWPSCVTYNAVRWYKISWNKYLDIGYNVRIDFNVILNQLTDDDEDDEEEYDDDNDDDDEKDNDDEEEEDDDDEDEDYEEI</sequence>
<dbReference type="SUPFAM" id="SSF48371">
    <property type="entry name" value="ARM repeat"/>
    <property type="match status" value="1"/>
</dbReference>
<name>A0A397T875_9GLOM</name>
<dbReference type="OrthoDB" id="2305124at2759"/>
<comment type="caution">
    <text evidence="2">The sequence shown here is derived from an EMBL/GenBank/DDBJ whole genome shotgun (WGS) entry which is preliminary data.</text>
</comment>
<dbReference type="STRING" id="658196.A0A397T875"/>
<feature type="region of interest" description="Disordered" evidence="1">
    <location>
        <begin position="258"/>
        <end position="298"/>
    </location>
</feature>